<comment type="caution">
    <text evidence="1">The sequence shown here is derived from an EMBL/GenBank/DDBJ whole genome shotgun (WGS) entry which is preliminary data.</text>
</comment>
<gene>
    <name evidence="1" type="ORF">CQ13_38790</name>
</gene>
<protein>
    <recommendedName>
        <fullName evidence="3">Transposase</fullName>
    </recommendedName>
</protein>
<dbReference type="AlphaFoldDB" id="A0A0R3N9T8"/>
<evidence type="ECO:0000313" key="2">
    <source>
        <dbReference type="Proteomes" id="UP000052023"/>
    </source>
</evidence>
<dbReference type="EMBL" id="LLYA01000036">
    <property type="protein sequence ID" value="KRR29192.1"/>
    <property type="molecule type" value="Genomic_DNA"/>
</dbReference>
<keyword evidence="2" id="KW-1185">Reference proteome</keyword>
<accession>A0A0R3N9T8</accession>
<proteinExistence type="predicted"/>
<sequence length="70" mass="8135">MSELRFENTFPGTFKRWHCIPLRRDCAALDTAAKSGSRVGSVWQVMLLMLMYFQLPMTIFRQFWGCDALG</sequence>
<evidence type="ECO:0008006" key="3">
    <source>
        <dbReference type="Google" id="ProtNLM"/>
    </source>
</evidence>
<evidence type="ECO:0000313" key="1">
    <source>
        <dbReference type="EMBL" id="KRR29192.1"/>
    </source>
</evidence>
<reference evidence="1 2" key="1">
    <citation type="submission" date="2014-03" db="EMBL/GenBank/DDBJ databases">
        <title>Bradyrhizobium valentinum sp. nov., isolated from effective nodules of Lupinus mariae-josephae, a lupine endemic of basic-lime soils in Eastern Spain.</title>
        <authorList>
            <person name="Duran D."/>
            <person name="Rey L."/>
            <person name="Navarro A."/>
            <person name="Busquets A."/>
            <person name="Imperial J."/>
            <person name="Ruiz-Argueso T."/>
        </authorList>
    </citation>
    <scope>NUCLEOTIDE SEQUENCE [LARGE SCALE GENOMIC DNA]</scope>
    <source>
        <strain evidence="1 2">Ro19</strain>
    </source>
</reference>
<organism evidence="1 2">
    <name type="scientific">Bradyrhizobium retamae</name>
    <dbReference type="NCBI Taxonomy" id="1300035"/>
    <lineage>
        <taxon>Bacteria</taxon>
        <taxon>Pseudomonadati</taxon>
        <taxon>Pseudomonadota</taxon>
        <taxon>Alphaproteobacteria</taxon>
        <taxon>Hyphomicrobiales</taxon>
        <taxon>Nitrobacteraceae</taxon>
        <taxon>Bradyrhizobium</taxon>
    </lineage>
</organism>
<dbReference type="Proteomes" id="UP000052023">
    <property type="component" value="Unassembled WGS sequence"/>
</dbReference>
<name>A0A0R3N9T8_9BRAD</name>